<comment type="caution">
    <text evidence="1">The sequence shown here is derived from an EMBL/GenBank/DDBJ whole genome shotgun (WGS) entry which is preliminary data.</text>
</comment>
<accession>A0A0R2BK19</accession>
<dbReference type="Proteomes" id="UP000051813">
    <property type="component" value="Unassembled WGS sequence"/>
</dbReference>
<protein>
    <submittedName>
        <fullName evidence="1">Uncharacterized protein</fullName>
    </submittedName>
</protein>
<dbReference type="OrthoDB" id="2299621at2"/>
<dbReference type="STRING" id="1423738.FC84_GL001373"/>
<reference evidence="1 2" key="1">
    <citation type="journal article" date="2015" name="Genome Announc.">
        <title>Expanding the biotechnology potential of lactobacilli through comparative genomics of 213 strains and associated genera.</title>
        <authorList>
            <person name="Sun Z."/>
            <person name="Harris H.M."/>
            <person name="McCann A."/>
            <person name="Guo C."/>
            <person name="Argimon S."/>
            <person name="Zhang W."/>
            <person name="Yang X."/>
            <person name="Jeffery I.B."/>
            <person name="Cooney J.C."/>
            <person name="Kagawa T.F."/>
            <person name="Liu W."/>
            <person name="Song Y."/>
            <person name="Salvetti E."/>
            <person name="Wrobel A."/>
            <person name="Rasinkangas P."/>
            <person name="Parkhill J."/>
            <person name="Rea M.C."/>
            <person name="O'Sullivan O."/>
            <person name="Ritari J."/>
            <person name="Douillard F.P."/>
            <person name="Paul Ross R."/>
            <person name="Yang R."/>
            <person name="Briner A.E."/>
            <person name="Felis G.E."/>
            <person name="de Vos W.M."/>
            <person name="Barrangou R."/>
            <person name="Klaenhammer T.R."/>
            <person name="Caufield P.W."/>
            <person name="Cui Y."/>
            <person name="Zhang H."/>
            <person name="O'Toole P.W."/>
        </authorList>
    </citation>
    <scope>NUCLEOTIDE SEQUENCE [LARGE SCALE GENOMIC DNA]</scope>
    <source>
        <strain evidence="1 2">DSM 20335</strain>
    </source>
</reference>
<evidence type="ECO:0000313" key="1">
    <source>
        <dbReference type="EMBL" id="KRM79205.1"/>
    </source>
</evidence>
<sequence>MVKIGIFNQYGPEYLLTFSQRQKDLAALIKTLEDNTAFTHLTEVGTGKEIRFRSTTSVANIKTILMTKAKLQPSDYILVTGQFFGMSLD</sequence>
<dbReference type="AlphaFoldDB" id="A0A0R2BK19"/>
<dbReference type="PATRIC" id="fig|1423738.3.peg.1387"/>
<organism evidence="1 2">
    <name type="scientific">Lapidilactobacillus dextrinicus DSM 20335</name>
    <dbReference type="NCBI Taxonomy" id="1423738"/>
    <lineage>
        <taxon>Bacteria</taxon>
        <taxon>Bacillati</taxon>
        <taxon>Bacillota</taxon>
        <taxon>Bacilli</taxon>
        <taxon>Lactobacillales</taxon>
        <taxon>Lactobacillaceae</taxon>
        <taxon>Lapidilactobacillus</taxon>
    </lineage>
</organism>
<dbReference type="EMBL" id="AYYK01000004">
    <property type="protein sequence ID" value="KRM79205.1"/>
    <property type="molecule type" value="Genomic_DNA"/>
</dbReference>
<evidence type="ECO:0000313" key="2">
    <source>
        <dbReference type="Proteomes" id="UP000051813"/>
    </source>
</evidence>
<keyword evidence="2" id="KW-1185">Reference proteome</keyword>
<dbReference type="RefSeq" id="WP_057754966.1">
    <property type="nucleotide sequence ID" value="NZ_AYYK01000004.1"/>
</dbReference>
<gene>
    <name evidence="1" type="ORF">FC84_GL001373</name>
</gene>
<proteinExistence type="predicted"/>
<name>A0A0R2BK19_9LACO</name>